<organism evidence="1 2">
    <name type="scientific">Coemansia reversa (strain ATCC 12441 / NRRL 1564)</name>
    <dbReference type="NCBI Taxonomy" id="763665"/>
    <lineage>
        <taxon>Eukaryota</taxon>
        <taxon>Fungi</taxon>
        <taxon>Fungi incertae sedis</taxon>
        <taxon>Zoopagomycota</taxon>
        <taxon>Kickxellomycotina</taxon>
        <taxon>Kickxellomycetes</taxon>
        <taxon>Kickxellales</taxon>
        <taxon>Kickxellaceae</taxon>
        <taxon>Coemansia</taxon>
    </lineage>
</organism>
<evidence type="ECO:0000313" key="1">
    <source>
        <dbReference type="EMBL" id="PIA13592.1"/>
    </source>
</evidence>
<accession>A0A2G5B3J8</accession>
<dbReference type="EMBL" id="KZ303531">
    <property type="protein sequence ID" value="PIA13592.1"/>
    <property type="molecule type" value="Genomic_DNA"/>
</dbReference>
<protein>
    <submittedName>
        <fullName evidence="1">Uncharacterized protein</fullName>
    </submittedName>
</protein>
<keyword evidence="2" id="KW-1185">Reference proteome</keyword>
<reference evidence="1 2" key="1">
    <citation type="journal article" date="2015" name="Genome Biol. Evol.">
        <title>Phylogenomic analyses indicate that early fungi evolved digesting cell walls of algal ancestors of land plants.</title>
        <authorList>
            <person name="Chang Y."/>
            <person name="Wang S."/>
            <person name="Sekimoto S."/>
            <person name="Aerts A.L."/>
            <person name="Choi C."/>
            <person name="Clum A."/>
            <person name="LaButti K.M."/>
            <person name="Lindquist E.A."/>
            <person name="Yee Ngan C."/>
            <person name="Ohm R.A."/>
            <person name="Salamov A.A."/>
            <person name="Grigoriev I.V."/>
            <person name="Spatafora J.W."/>
            <person name="Berbee M.L."/>
        </authorList>
    </citation>
    <scope>NUCLEOTIDE SEQUENCE [LARGE SCALE GENOMIC DNA]</scope>
    <source>
        <strain evidence="1 2">NRRL 1564</strain>
    </source>
</reference>
<proteinExistence type="predicted"/>
<dbReference type="Proteomes" id="UP000242474">
    <property type="component" value="Unassembled WGS sequence"/>
</dbReference>
<dbReference type="AlphaFoldDB" id="A0A2G5B3J8"/>
<evidence type="ECO:0000313" key="2">
    <source>
        <dbReference type="Proteomes" id="UP000242474"/>
    </source>
</evidence>
<sequence>MLEELGGMIPKMVMACNDNAAVYVHSKNFDITLEGFYQDCASNGLCGIKTENNSRTSTIELRYGFVECSPNTGTIKEKLEEMKVQYAGNVVYVNNDMFDVSSAIDNGSDSEKSVNISLACCGNGLFSQITQPMTVASTWW</sequence>
<gene>
    <name evidence="1" type="ORF">COEREDRAFT_89456</name>
</gene>
<name>A0A2G5B3J8_COERN</name>